<dbReference type="Gene3D" id="2.60.40.10">
    <property type="entry name" value="Immunoglobulins"/>
    <property type="match status" value="1"/>
</dbReference>
<keyword evidence="2" id="KW-1064">Adaptive immunity</keyword>
<dbReference type="SUPFAM" id="SSF48726">
    <property type="entry name" value="Immunoglobulin"/>
    <property type="match status" value="1"/>
</dbReference>
<dbReference type="GO" id="GO:0002250">
    <property type="term" value="P:adaptive immune response"/>
    <property type="evidence" value="ECO:0007669"/>
    <property type="project" value="UniProtKB-KW"/>
</dbReference>
<evidence type="ECO:0000313" key="7">
    <source>
        <dbReference type="Proteomes" id="UP000265020"/>
    </source>
</evidence>
<keyword evidence="7" id="KW-1185">Reference proteome</keyword>
<dbReference type="Pfam" id="PF07686">
    <property type="entry name" value="V-set"/>
    <property type="match status" value="1"/>
</dbReference>
<dbReference type="OMA" id="MECIWIF"/>
<feature type="domain" description="Ig-like" evidence="5">
    <location>
        <begin position="36"/>
        <end position="117"/>
    </location>
</feature>
<keyword evidence="1" id="KW-0391">Immunity</keyword>
<name>A0A3Q2CR89_CYPVA</name>
<evidence type="ECO:0000256" key="4">
    <source>
        <dbReference type="SAM" id="SignalP"/>
    </source>
</evidence>
<feature type="signal peptide" evidence="4">
    <location>
        <begin position="1"/>
        <end position="24"/>
    </location>
</feature>
<dbReference type="GO" id="GO:0019814">
    <property type="term" value="C:immunoglobulin complex"/>
    <property type="evidence" value="ECO:0007669"/>
    <property type="project" value="UniProtKB-KW"/>
</dbReference>
<dbReference type="InterPro" id="IPR050199">
    <property type="entry name" value="IgHV"/>
</dbReference>
<dbReference type="Proteomes" id="UP000265020">
    <property type="component" value="Unassembled WGS sequence"/>
</dbReference>
<evidence type="ECO:0000259" key="5">
    <source>
        <dbReference type="PROSITE" id="PS50835"/>
    </source>
</evidence>
<proteinExistence type="predicted"/>
<dbReference type="Ensembl" id="ENSCVAT00000002287.1">
    <property type="protein sequence ID" value="ENSCVAP00000008047.1"/>
    <property type="gene ID" value="ENSCVAG00000009799.1"/>
</dbReference>
<dbReference type="InterPro" id="IPR036179">
    <property type="entry name" value="Ig-like_dom_sf"/>
</dbReference>
<evidence type="ECO:0000256" key="1">
    <source>
        <dbReference type="ARBA" id="ARBA00022859"/>
    </source>
</evidence>
<dbReference type="SMART" id="SM00409">
    <property type="entry name" value="IG"/>
    <property type="match status" value="1"/>
</dbReference>
<dbReference type="SMART" id="SM00406">
    <property type="entry name" value="IGv"/>
    <property type="match status" value="1"/>
</dbReference>
<evidence type="ECO:0000256" key="3">
    <source>
        <dbReference type="ARBA" id="ARBA00043265"/>
    </source>
</evidence>
<dbReference type="GeneTree" id="ENSGT00940000163849"/>
<reference evidence="6" key="1">
    <citation type="submission" date="2025-08" db="UniProtKB">
        <authorList>
            <consortium name="Ensembl"/>
        </authorList>
    </citation>
    <scope>IDENTIFICATION</scope>
</reference>
<dbReference type="AlphaFoldDB" id="A0A3Q2CR89"/>
<dbReference type="InterPro" id="IPR003599">
    <property type="entry name" value="Ig_sub"/>
</dbReference>
<sequence>MKKSAIWCFLFITTIICLFTGVWSEIRLVQSARRPGETLKMSCVMSGFVMTSYYIHWIKQKPGKALEWVGRMNAGSNSAIYGSSFQGRFTMTENVPISTQYLEIRSLTAEDSAVYFCARSDTRFYGHSSYLFIYFFLPEFIPRNNSFKFVNDQDHV</sequence>
<dbReference type="STRING" id="28743.ENSCVAP00000008047"/>
<dbReference type="PROSITE" id="PS50835">
    <property type="entry name" value="IG_LIKE"/>
    <property type="match status" value="1"/>
</dbReference>
<dbReference type="InterPro" id="IPR013783">
    <property type="entry name" value="Ig-like_fold"/>
</dbReference>
<keyword evidence="4" id="KW-0732">Signal</keyword>
<reference evidence="6" key="2">
    <citation type="submission" date="2025-09" db="UniProtKB">
        <authorList>
            <consortium name="Ensembl"/>
        </authorList>
    </citation>
    <scope>IDENTIFICATION</scope>
</reference>
<dbReference type="InterPro" id="IPR013106">
    <property type="entry name" value="Ig_V-set"/>
</dbReference>
<dbReference type="InterPro" id="IPR007110">
    <property type="entry name" value="Ig-like_dom"/>
</dbReference>
<dbReference type="GO" id="GO:0005576">
    <property type="term" value="C:extracellular region"/>
    <property type="evidence" value="ECO:0007669"/>
    <property type="project" value="UniProtKB-ARBA"/>
</dbReference>
<evidence type="ECO:0000256" key="2">
    <source>
        <dbReference type="ARBA" id="ARBA00023130"/>
    </source>
</evidence>
<dbReference type="PANTHER" id="PTHR23266">
    <property type="entry name" value="IMMUNOGLOBULIN HEAVY CHAIN"/>
    <property type="match status" value="1"/>
</dbReference>
<organism evidence="6 7">
    <name type="scientific">Cyprinodon variegatus</name>
    <name type="common">Sheepshead minnow</name>
    <dbReference type="NCBI Taxonomy" id="28743"/>
    <lineage>
        <taxon>Eukaryota</taxon>
        <taxon>Metazoa</taxon>
        <taxon>Chordata</taxon>
        <taxon>Craniata</taxon>
        <taxon>Vertebrata</taxon>
        <taxon>Euteleostomi</taxon>
        <taxon>Actinopterygii</taxon>
        <taxon>Neopterygii</taxon>
        <taxon>Teleostei</taxon>
        <taxon>Neoteleostei</taxon>
        <taxon>Acanthomorphata</taxon>
        <taxon>Ovalentaria</taxon>
        <taxon>Atherinomorphae</taxon>
        <taxon>Cyprinodontiformes</taxon>
        <taxon>Cyprinodontidae</taxon>
        <taxon>Cyprinodon</taxon>
    </lineage>
</organism>
<feature type="chain" id="PRO_5018784941" description="Ig-like domain-containing protein" evidence="4">
    <location>
        <begin position="25"/>
        <end position="156"/>
    </location>
</feature>
<accession>A0A3Q2CR89</accession>
<evidence type="ECO:0000313" key="6">
    <source>
        <dbReference type="Ensembl" id="ENSCVAP00000008047.1"/>
    </source>
</evidence>
<keyword evidence="3" id="KW-1280">Immunoglobulin</keyword>
<protein>
    <recommendedName>
        <fullName evidence="5">Ig-like domain-containing protein</fullName>
    </recommendedName>
</protein>